<keyword evidence="6" id="KW-0812">Transmembrane</keyword>
<keyword evidence="6" id="KW-0472">Membrane</keyword>
<organism evidence="7">
    <name type="scientific">candidate division WOR-3 bacterium</name>
    <dbReference type="NCBI Taxonomy" id="2052148"/>
    <lineage>
        <taxon>Bacteria</taxon>
        <taxon>Bacteria division WOR-3</taxon>
    </lineage>
</organism>
<dbReference type="EMBL" id="DTHS01000014">
    <property type="protein sequence ID" value="HHR48386.1"/>
    <property type="molecule type" value="Genomic_DNA"/>
</dbReference>
<comment type="similarity">
    <text evidence="2">Belongs to the RmuC family.</text>
</comment>
<keyword evidence="4" id="KW-0233">DNA recombination</keyword>
<proteinExistence type="inferred from homology"/>
<comment type="function">
    <text evidence="1">Involved in DNA recombination.</text>
</comment>
<feature type="coiled-coil region" evidence="5">
    <location>
        <begin position="269"/>
        <end position="307"/>
    </location>
</feature>
<dbReference type="PANTHER" id="PTHR30563:SF0">
    <property type="entry name" value="DNA RECOMBINATION PROTEIN RMUC"/>
    <property type="match status" value="1"/>
</dbReference>
<dbReference type="Pfam" id="PF02646">
    <property type="entry name" value="RmuC"/>
    <property type="match status" value="1"/>
</dbReference>
<dbReference type="GO" id="GO:0006310">
    <property type="term" value="P:DNA recombination"/>
    <property type="evidence" value="ECO:0007669"/>
    <property type="project" value="UniProtKB-KW"/>
</dbReference>
<keyword evidence="3 5" id="KW-0175">Coiled coil</keyword>
<comment type="caution">
    <text evidence="7">The sequence shown here is derived from an EMBL/GenBank/DDBJ whole genome shotgun (WGS) entry which is preliminary data.</text>
</comment>
<reference evidence="7" key="1">
    <citation type="journal article" date="2020" name="mSystems">
        <title>Genome- and Community-Level Interaction Insights into Carbon Utilization and Element Cycling Functions of Hydrothermarchaeota in Hydrothermal Sediment.</title>
        <authorList>
            <person name="Zhou Z."/>
            <person name="Liu Y."/>
            <person name="Xu W."/>
            <person name="Pan J."/>
            <person name="Luo Z.H."/>
            <person name="Li M."/>
        </authorList>
    </citation>
    <scope>NUCLEOTIDE SEQUENCE [LARGE SCALE GENOMIC DNA]</scope>
    <source>
        <strain evidence="7">SpSt-791</strain>
    </source>
</reference>
<evidence type="ECO:0000313" key="7">
    <source>
        <dbReference type="EMBL" id="HHR48386.1"/>
    </source>
</evidence>
<protein>
    <submittedName>
        <fullName evidence="7">DNA recombination protein RmuC</fullName>
    </submittedName>
</protein>
<accession>A0A7V6CMP5</accession>
<evidence type="ECO:0000256" key="2">
    <source>
        <dbReference type="ARBA" id="ARBA00009840"/>
    </source>
</evidence>
<evidence type="ECO:0000256" key="4">
    <source>
        <dbReference type="ARBA" id="ARBA00023172"/>
    </source>
</evidence>
<feature type="transmembrane region" description="Helical" evidence="6">
    <location>
        <begin position="6"/>
        <end position="22"/>
    </location>
</feature>
<keyword evidence="6" id="KW-1133">Transmembrane helix</keyword>
<dbReference type="InterPro" id="IPR003798">
    <property type="entry name" value="DNA_recombination_RmuC"/>
</dbReference>
<name>A0A7V6CMP5_UNCW3</name>
<evidence type="ECO:0000256" key="1">
    <source>
        <dbReference type="ARBA" id="ARBA00003416"/>
    </source>
</evidence>
<evidence type="ECO:0000256" key="5">
    <source>
        <dbReference type="SAM" id="Coils"/>
    </source>
</evidence>
<sequence length="313" mass="36179">MFLGIVAIILIIITFIFLYLKIEELKKSEALRLLQEQLGQLRMEISQNLQNTSSQINLRLDKAAEVFSFVSEKIGGVQEATKRVMELSEDMKKLEDLLKPPKLRGEVGEILLQKILEEVLPTEHFAMQYSFKTGKRVDAVIKIGDKIVPIDSKFPLDSFYKLMAAKEEKERNTLKNDFIRNVKSHIDNIRKYILPEEGTFDFALMYIPAENVYYETILNYEIFDYSLKNKVIPVSPNTLHAYLMVILYGLRGLRIEEKAKEILAALGGIENLTSELRALFNTASRQLNQSKNNFDEVDRKLRELENRLSLIKK</sequence>
<gene>
    <name evidence="7" type="ORF">ENV79_01915</name>
</gene>
<evidence type="ECO:0000256" key="3">
    <source>
        <dbReference type="ARBA" id="ARBA00023054"/>
    </source>
</evidence>
<evidence type="ECO:0000256" key="6">
    <source>
        <dbReference type="SAM" id="Phobius"/>
    </source>
</evidence>
<dbReference type="AlphaFoldDB" id="A0A7V6CMP5"/>
<dbReference type="PANTHER" id="PTHR30563">
    <property type="entry name" value="DNA RECOMBINATION PROTEIN RMUC"/>
    <property type="match status" value="1"/>
</dbReference>